<dbReference type="InterPro" id="IPR011009">
    <property type="entry name" value="Kinase-like_dom_sf"/>
</dbReference>
<reference evidence="16 17" key="1">
    <citation type="submission" date="2022-05" db="EMBL/GenBank/DDBJ databases">
        <authorList>
            <consortium name="Genoscope - CEA"/>
            <person name="William W."/>
        </authorList>
    </citation>
    <scope>NUCLEOTIDE SEQUENCE [LARGE SCALE GENOMIC DNA]</scope>
</reference>
<evidence type="ECO:0000256" key="2">
    <source>
        <dbReference type="ARBA" id="ARBA00011902"/>
    </source>
</evidence>
<evidence type="ECO:0000313" key="16">
    <source>
        <dbReference type="EMBL" id="CAH3188569.1"/>
    </source>
</evidence>
<dbReference type="InterPro" id="IPR001245">
    <property type="entry name" value="Ser-Thr/Tyr_kinase_cat_dom"/>
</dbReference>
<dbReference type="Gene3D" id="3.30.200.20">
    <property type="entry name" value="Phosphorylase Kinase, domain 1"/>
    <property type="match status" value="1"/>
</dbReference>
<keyword evidence="17" id="KW-1185">Reference proteome</keyword>
<feature type="domain" description="Ig-like" evidence="15">
    <location>
        <begin position="243"/>
        <end position="327"/>
    </location>
</feature>
<dbReference type="PANTHER" id="PTHR24416:SF617">
    <property type="entry name" value="RET ONCOGENE, ISOFORM A"/>
    <property type="match status" value="1"/>
</dbReference>
<evidence type="ECO:0000256" key="8">
    <source>
        <dbReference type="ARBA" id="ARBA00023180"/>
    </source>
</evidence>
<keyword evidence="5 12" id="KW-0472">Membrane</keyword>
<feature type="chain" id="PRO_5045712371" description="receptor protein-tyrosine kinase" evidence="13">
    <location>
        <begin position="24"/>
        <end position="708"/>
    </location>
</feature>
<dbReference type="SUPFAM" id="SSF56112">
    <property type="entry name" value="Protein kinase-like (PK-like)"/>
    <property type="match status" value="1"/>
</dbReference>
<dbReference type="SMART" id="SM00409">
    <property type="entry name" value="IG"/>
    <property type="match status" value="2"/>
</dbReference>
<dbReference type="Proteomes" id="UP001159427">
    <property type="component" value="Unassembled WGS sequence"/>
</dbReference>
<keyword evidence="9" id="KW-0393">Immunoglobulin domain</keyword>
<evidence type="ECO:0000256" key="6">
    <source>
        <dbReference type="ARBA" id="ARBA00023157"/>
    </source>
</evidence>
<feature type="domain" description="Protein kinase" evidence="14">
    <location>
        <begin position="406"/>
        <end position="685"/>
    </location>
</feature>
<keyword evidence="8" id="KW-0325">Glycoprotein</keyword>
<keyword evidence="7" id="KW-0675">Receptor</keyword>
<feature type="domain" description="Ig-like" evidence="15">
    <location>
        <begin position="158"/>
        <end position="235"/>
    </location>
</feature>
<gene>
    <name evidence="16" type="ORF">PEVE_00018650</name>
</gene>
<evidence type="ECO:0000256" key="4">
    <source>
        <dbReference type="ARBA" id="ARBA00022989"/>
    </source>
</evidence>
<feature type="signal peptide" evidence="13">
    <location>
        <begin position="1"/>
        <end position="23"/>
    </location>
</feature>
<dbReference type="Pfam" id="PF13895">
    <property type="entry name" value="Ig_2"/>
    <property type="match status" value="1"/>
</dbReference>
<keyword evidence="4 12" id="KW-1133">Transmembrane helix</keyword>
<dbReference type="PROSITE" id="PS00107">
    <property type="entry name" value="PROTEIN_KINASE_ATP"/>
    <property type="match status" value="1"/>
</dbReference>
<dbReference type="InterPro" id="IPR000719">
    <property type="entry name" value="Prot_kinase_dom"/>
</dbReference>
<dbReference type="PROSITE" id="PS50835">
    <property type="entry name" value="IG_LIKE"/>
    <property type="match status" value="2"/>
</dbReference>
<dbReference type="InterPro" id="IPR008266">
    <property type="entry name" value="Tyr_kinase_AS"/>
</dbReference>
<protein>
    <recommendedName>
        <fullName evidence="2">receptor protein-tyrosine kinase</fullName>
        <ecNumber evidence="2">2.7.10.1</ecNumber>
    </recommendedName>
</protein>
<evidence type="ECO:0000256" key="13">
    <source>
        <dbReference type="SAM" id="SignalP"/>
    </source>
</evidence>
<dbReference type="EC" id="2.7.10.1" evidence="2"/>
<evidence type="ECO:0000259" key="14">
    <source>
        <dbReference type="PROSITE" id="PS50011"/>
    </source>
</evidence>
<dbReference type="PROSITE" id="PS00109">
    <property type="entry name" value="PROTEIN_KINASE_TYR"/>
    <property type="match status" value="1"/>
</dbReference>
<evidence type="ECO:0000256" key="1">
    <source>
        <dbReference type="ARBA" id="ARBA00004167"/>
    </source>
</evidence>
<dbReference type="PRINTS" id="PR00109">
    <property type="entry name" value="TYRKINASE"/>
</dbReference>
<comment type="subcellular location">
    <subcellularLocation>
        <location evidence="1">Membrane</location>
        <topology evidence="1">Single-pass membrane protein</topology>
    </subcellularLocation>
</comment>
<keyword evidence="11" id="KW-0547">Nucleotide-binding</keyword>
<dbReference type="InterPro" id="IPR036179">
    <property type="entry name" value="Ig-like_dom_sf"/>
</dbReference>
<dbReference type="PROSITE" id="PS50011">
    <property type="entry name" value="PROTEIN_KINASE_DOM"/>
    <property type="match status" value="1"/>
</dbReference>
<evidence type="ECO:0000256" key="7">
    <source>
        <dbReference type="ARBA" id="ARBA00023170"/>
    </source>
</evidence>
<dbReference type="InterPro" id="IPR003598">
    <property type="entry name" value="Ig_sub2"/>
</dbReference>
<dbReference type="SUPFAM" id="SSF48726">
    <property type="entry name" value="Immunoglobulin"/>
    <property type="match status" value="2"/>
</dbReference>
<dbReference type="EMBL" id="CALNXI010002524">
    <property type="protein sequence ID" value="CAH3188569.1"/>
    <property type="molecule type" value="Genomic_DNA"/>
</dbReference>
<dbReference type="Pfam" id="PF13927">
    <property type="entry name" value="Ig_3"/>
    <property type="match status" value="1"/>
</dbReference>
<dbReference type="CDD" id="cd00096">
    <property type="entry name" value="Ig"/>
    <property type="match status" value="1"/>
</dbReference>
<feature type="binding site" evidence="11">
    <location>
        <position position="440"/>
    </location>
    <ligand>
        <name>ATP</name>
        <dbReference type="ChEBI" id="CHEBI:30616"/>
    </ligand>
</feature>
<dbReference type="InterPro" id="IPR013783">
    <property type="entry name" value="Ig-like_fold"/>
</dbReference>
<evidence type="ECO:0000256" key="10">
    <source>
        <dbReference type="ARBA" id="ARBA00051243"/>
    </source>
</evidence>
<keyword evidence="3 12" id="KW-0812">Transmembrane</keyword>
<keyword evidence="11" id="KW-0067">ATP-binding</keyword>
<keyword evidence="6" id="KW-1015">Disulfide bond</keyword>
<dbReference type="SMART" id="SM00219">
    <property type="entry name" value="TyrKc"/>
    <property type="match status" value="1"/>
</dbReference>
<comment type="catalytic activity">
    <reaction evidence="10">
        <text>L-tyrosyl-[protein] + ATP = O-phospho-L-tyrosyl-[protein] + ADP + H(+)</text>
        <dbReference type="Rhea" id="RHEA:10596"/>
        <dbReference type="Rhea" id="RHEA-COMP:10136"/>
        <dbReference type="Rhea" id="RHEA-COMP:20101"/>
        <dbReference type="ChEBI" id="CHEBI:15378"/>
        <dbReference type="ChEBI" id="CHEBI:30616"/>
        <dbReference type="ChEBI" id="CHEBI:46858"/>
        <dbReference type="ChEBI" id="CHEBI:61978"/>
        <dbReference type="ChEBI" id="CHEBI:456216"/>
        <dbReference type="EC" id="2.7.10.1"/>
    </reaction>
</comment>
<dbReference type="Gene3D" id="2.60.40.10">
    <property type="entry name" value="Immunoglobulins"/>
    <property type="match status" value="2"/>
</dbReference>
<evidence type="ECO:0000256" key="12">
    <source>
        <dbReference type="SAM" id="Phobius"/>
    </source>
</evidence>
<dbReference type="InterPro" id="IPR050122">
    <property type="entry name" value="RTK"/>
</dbReference>
<dbReference type="InterPro" id="IPR007110">
    <property type="entry name" value="Ig-like_dom"/>
</dbReference>
<dbReference type="InterPro" id="IPR017441">
    <property type="entry name" value="Protein_kinase_ATP_BS"/>
</dbReference>
<evidence type="ECO:0000256" key="3">
    <source>
        <dbReference type="ARBA" id="ARBA00022692"/>
    </source>
</evidence>
<evidence type="ECO:0000259" key="15">
    <source>
        <dbReference type="PROSITE" id="PS50835"/>
    </source>
</evidence>
<evidence type="ECO:0000256" key="11">
    <source>
        <dbReference type="PROSITE-ProRule" id="PRU10141"/>
    </source>
</evidence>
<organism evidence="16 17">
    <name type="scientific">Porites evermanni</name>
    <dbReference type="NCBI Taxonomy" id="104178"/>
    <lineage>
        <taxon>Eukaryota</taxon>
        <taxon>Metazoa</taxon>
        <taxon>Cnidaria</taxon>
        <taxon>Anthozoa</taxon>
        <taxon>Hexacorallia</taxon>
        <taxon>Scleractinia</taxon>
        <taxon>Fungiina</taxon>
        <taxon>Poritidae</taxon>
        <taxon>Porites</taxon>
    </lineage>
</organism>
<dbReference type="InterPro" id="IPR020635">
    <property type="entry name" value="Tyr_kinase_cat_dom"/>
</dbReference>
<comment type="caution">
    <text evidence="16">The sequence shown here is derived from an EMBL/GenBank/DDBJ whole genome shotgun (WGS) entry which is preliminary data.</text>
</comment>
<evidence type="ECO:0000313" key="17">
    <source>
        <dbReference type="Proteomes" id="UP001159427"/>
    </source>
</evidence>
<dbReference type="Pfam" id="PF07714">
    <property type="entry name" value="PK_Tyr_Ser-Thr"/>
    <property type="match status" value="1"/>
</dbReference>
<sequence length="708" mass="80058">MSLFWNSQTTFLLFMAFSVFIKANGLAFVSGPDKITINATTGSNQKFTWELNISQEHKERKLTAHFGTWNGIYKLVKPILITFNQDPSGNTTVNKSSKRLYWVGDLKRGYYIAFQLVNIQRDDAGDYGVKLRVDNYPYAPLTLKSWFTLKVEDPPPTPSVDTRHITLNVKDGDPVNITCRTSMESSPSVVWFKDKVPIYTGHSKFLFLANVNRSQAGNYVCVSTSPSGNTSSPVTTVDVLYAPRIVYASKRLKGSLITLKCEANGNPSPTFSWRNKNERIYKGFNTSWNSSSLIVTQRNDVTLYVCTATNKIGWDSYAFSLHEKDTEDSSLFTYISISVVLAIVLVCAIVIQRCVVKRHKERKKGDATDRINTHSSLEVAPTEALYSEIDSLLFGDIEWEIPRSNLKVEKEIGNGSFGVVSRGLAFNLPGKPEWTVVAVKSIKEGASERERRDLLSEMSLLKHLDPHPHVIRLYGCVTTEERPLAVVEYAQFGDLLGYLRKSRGMRDNYYSDPSIKPITSLTSKQLLKFAWEISDGMEYLSMKKIIHRDLAARNVLVGEGEVCKITDFGMARDVQEEDIYVRTHEGRLPIKWTAPEALIGSGAYTTASDVWSFGVVLYEIFTVGGDPFPGVYMKDMIVLLKNGYRMSRPRFISQTLYDMMMECWKSDPSYRPSFGCLSSQLQTMMTEEEQEYVNLAELFYENVQQANC</sequence>
<accession>A0ABN8SFG1</accession>
<feature type="transmembrane region" description="Helical" evidence="12">
    <location>
        <begin position="331"/>
        <end position="355"/>
    </location>
</feature>
<evidence type="ECO:0000256" key="9">
    <source>
        <dbReference type="ARBA" id="ARBA00023319"/>
    </source>
</evidence>
<evidence type="ECO:0000256" key="5">
    <source>
        <dbReference type="ARBA" id="ARBA00023136"/>
    </source>
</evidence>
<dbReference type="InterPro" id="IPR003599">
    <property type="entry name" value="Ig_sub"/>
</dbReference>
<dbReference type="PANTHER" id="PTHR24416">
    <property type="entry name" value="TYROSINE-PROTEIN KINASE RECEPTOR"/>
    <property type="match status" value="1"/>
</dbReference>
<dbReference type="Gene3D" id="1.10.510.10">
    <property type="entry name" value="Transferase(Phosphotransferase) domain 1"/>
    <property type="match status" value="1"/>
</dbReference>
<proteinExistence type="predicted"/>
<dbReference type="SMART" id="SM00408">
    <property type="entry name" value="IGc2"/>
    <property type="match status" value="2"/>
</dbReference>
<keyword evidence="13" id="KW-0732">Signal</keyword>
<dbReference type="CDD" id="cd00192">
    <property type="entry name" value="PTKc"/>
    <property type="match status" value="1"/>
</dbReference>
<name>A0ABN8SFG1_9CNID</name>